<evidence type="ECO:0000256" key="5">
    <source>
        <dbReference type="SAM" id="Phobius"/>
    </source>
</evidence>
<dbReference type="EMBL" id="CAJNYV010004927">
    <property type="protein sequence ID" value="CAF3708813.1"/>
    <property type="molecule type" value="Genomic_DNA"/>
</dbReference>
<reference evidence="6" key="1">
    <citation type="submission" date="2021-02" db="EMBL/GenBank/DDBJ databases">
        <authorList>
            <person name="Nowell W R."/>
        </authorList>
    </citation>
    <scope>NUCLEOTIDE SEQUENCE</scope>
</reference>
<proteinExistence type="predicted"/>
<dbReference type="AlphaFoldDB" id="A0A818V132"/>
<keyword evidence="3 5" id="KW-1133">Transmembrane helix</keyword>
<name>A0A818V132_9BILA</name>
<accession>A0A818V132</accession>
<feature type="transmembrane region" description="Helical" evidence="5">
    <location>
        <begin position="120"/>
        <end position="148"/>
    </location>
</feature>
<dbReference type="PANTHER" id="PTHR19282:SF431">
    <property type="entry name" value="TETRASPANIN 26A, ISOFORM B-RELATED"/>
    <property type="match status" value="1"/>
</dbReference>
<evidence type="ECO:0000313" key="7">
    <source>
        <dbReference type="Proteomes" id="UP000663865"/>
    </source>
</evidence>
<feature type="transmembrane region" description="Helical" evidence="5">
    <location>
        <begin position="339"/>
        <end position="363"/>
    </location>
</feature>
<dbReference type="PRINTS" id="PR00259">
    <property type="entry name" value="TMFOUR"/>
</dbReference>
<organism evidence="6 7">
    <name type="scientific">Rotaria socialis</name>
    <dbReference type="NCBI Taxonomy" id="392032"/>
    <lineage>
        <taxon>Eukaryota</taxon>
        <taxon>Metazoa</taxon>
        <taxon>Spiralia</taxon>
        <taxon>Gnathifera</taxon>
        <taxon>Rotifera</taxon>
        <taxon>Eurotatoria</taxon>
        <taxon>Bdelloidea</taxon>
        <taxon>Philodinida</taxon>
        <taxon>Philodinidae</taxon>
        <taxon>Rotaria</taxon>
    </lineage>
</organism>
<keyword evidence="2 5" id="KW-0812">Transmembrane</keyword>
<dbReference type="Gene3D" id="1.10.1450.10">
    <property type="entry name" value="Tetraspanin"/>
    <property type="match status" value="1"/>
</dbReference>
<gene>
    <name evidence="6" type="ORF">KIK155_LOCUS27179</name>
</gene>
<dbReference type="Pfam" id="PF00335">
    <property type="entry name" value="Tetraspanin"/>
    <property type="match status" value="1"/>
</dbReference>
<dbReference type="Proteomes" id="UP000663865">
    <property type="component" value="Unassembled WGS sequence"/>
</dbReference>
<protein>
    <recommendedName>
        <fullName evidence="8">Tetraspanin</fullName>
    </recommendedName>
</protein>
<evidence type="ECO:0000256" key="2">
    <source>
        <dbReference type="ARBA" id="ARBA00022692"/>
    </source>
</evidence>
<evidence type="ECO:0000256" key="1">
    <source>
        <dbReference type="ARBA" id="ARBA00004141"/>
    </source>
</evidence>
<evidence type="ECO:0000256" key="3">
    <source>
        <dbReference type="ARBA" id="ARBA00022989"/>
    </source>
</evidence>
<comment type="caution">
    <text evidence="6">The sequence shown here is derived from an EMBL/GenBank/DDBJ whole genome shotgun (WGS) entry which is preliminary data.</text>
</comment>
<sequence>MKDIIQLIDLPDELLLAIMKKVNPQVLLLCLCSMIDIGNCRLEQLAFDKCHSTDLTLNYFRAPHKLHETQRCNPINRIQSSRRLTSLATTGDSDTLFPMAPRFHRIVRKTRRDGSEVSPWIKYLIFGFNILFWILGLMITVIGIYAWIEKDAFDNFGRLTTGGTLLFDPALFFVLVGVFMCFIGFAGCVGSLRENTCLLLFFSFSLAVIFFSQLAFGTMVFIYREKVKREGEKQLMIMIQSYRDDPDLNNMIDWIQRSWLHCCGVNHYRNWESNIYFNCSSKSVGSIEACGVPASCCRTEYFHNNKHCGYGTLEPLAGTHMIYTEGCLPKASQWFERNIVSVAIIIVILAVLQIVNICFAQNLRNDILVQKAKWTWHTHPLMNYHRY</sequence>
<evidence type="ECO:0000256" key="4">
    <source>
        <dbReference type="ARBA" id="ARBA00023136"/>
    </source>
</evidence>
<dbReference type="GO" id="GO:0005886">
    <property type="term" value="C:plasma membrane"/>
    <property type="evidence" value="ECO:0007669"/>
    <property type="project" value="TreeGrafter"/>
</dbReference>
<dbReference type="SUPFAM" id="SSF48652">
    <property type="entry name" value="Tetraspanin"/>
    <property type="match status" value="1"/>
</dbReference>
<dbReference type="InterPro" id="IPR018499">
    <property type="entry name" value="Tetraspanin/Peripherin"/>
</dbReference>
<dbReference type="PANTHER" id="PTHR19282">
    <property type="entry name" value="TETRASPANIN"/>
    <property type="match status" value="1"/>
</dbReference>
<evidence type="ECO:0008006" key="8">
    <source>
        <dbReference type="Google" id="ProtNLM"/>
    </source>
</evidence>
<comment type="subcellular location">
    <subcellularLocation>
        <location evidence="1">Membrane</location>
        <topology evidence="1">Multi-pass membrane protein</topology>
    </subcellularLocation>
</comment>
<dbReference type="InterPro" id="IPR008952">
    <property type="entry name" value="Tetraspanin_EC2_sf"/>
</dbReference>
<feature type="transmembrane region" description="Helical" evidence="5">
    <location>
        <begin position="198"/>
        <end position="223"/>
    </location>
</feature>
<evidence type="ECO:0000313" key="6">
    <source>
        <dbReference type="EMBL" id="CAF3708813.1"/>
    </source>
</evidence>
<feature type="transmembrane region" description="Helical" evidence="5">
    <location>
        <begin position="169"/>
        <end position="192"/>
    </location>
</feature>
<keyword evidence="4 5" id="KW-0472">Membrane</keyword>